<evidence type="ECO:0000256" key="10">
    <source>
        <dbReference type="SAM" id="Phobius"/>
    </source>
</evidence>
<gene>
    <name evidence="12" type="ORF">J2Z79_000915</name>
</gene>
<evidence type="ECO:0000256" key="2">
    <source>
        <dbReference type="ARBA" id="ARBA00009165"/>
    </source>
</evidence>
<feature type="transmembrane region" description="Helical" evidence="10">
    <location>
        <begin position="145"/>
        <end position="165"/>
    </location>
</feature>
<name>A0ABS4JPR0_9FIRM</name>
<dbReference type="RefSeq" id="WP_209465674.1">
    <property type="nucleotide sequence ID" value="NZ_JAGGLG010000005.1"/>
</dbReference>
<dbReference type="Proteomes" id="UP001519289">
    <property type="component" value="Unassembled WGS sequence"/>
</dbReference>
<sequence>MLHLLALVIALAPAAAMLWYIRHLDKYEPEPWTHIAGAFVAGVLVTVPIYFAEVVIDRVNPFTGFMSTVYLSFIVAALTEETGKGAAAWAVSWRRSEFDEVMDGIVYFGVTHMGFAVAENLVYVFAENDIFDGLLTAMVRTTTAVPMHVIVGMIMGYHMGVVRFARTRRERVLHVIEGWVLPILLHGFYNLGSLNQTMALETLTDLIRYGFGTALLYAAVVALWLALLPRVRKAQQASPFRPVDAFPLIAADVPCPYCGAVYPQGAHYCPNCGSALG</sequence>
<proteinExistence type="inferred from homology"/>
<dbReference type="InterPro" id="IPR023596">
    <property type="entry name" value="Peptidase_PrsW_arch/bac"/>
</dbReference>
<feature type="transmembrane region" description="Helical" evidence="10">
    <location>
        <begin position="172"/>
        <end position="189"/>
    </location>
</feature>
<evidence type="ECO:0000256" key="5">
    <source>
        <dbReference type="ARBA" id="ARBA00022670"/>
    </source>
</evidence>
<feature type="domain" description="Zinc-ribbon" evidence="11">
    <location>
        <begin position="255"/>
        <end position="276"/>
    </location>
</feature>
<evidence type="ECO:0000256" key="7">
    <source>
        <dbReference type="ARBA" id="ARBA00022801"/>
    </source>
</evidence>
<keyword evidence="9 10" id="KW-0472">Membrane</keyword>
<feature type="transmembrane region" description="Helical" evidence="10">
    <location>
        <begin position="32"/>
        <end position="52"/>
    </location>
</feature>
<dbReference type="Pfam" id="PF13240">
    <property type="entry name" value="Zn_Ribbon_1"/>
    <property type="match status" value="1"/>
</dbReference>
<feature type="transmembrane region" description="Helical" evidence="10">
    <location>
        <begin position="209"/>
        <end position="228"/>
    </location>
</feature>
<evidence type="ECO:0000256" key="8">
    <source>
        <dbReference type="ARBA" id="ARBA00022989"/>
    </source>
</evidence>
<evidence type="ECO:0000313" key="13">
    <source>
        <dbReference type="Proteomes" id="UP001519289"/>
    </source>
</evidence>
<keyword evidence="8 10" id="KW-1133">Transmembrane helix</keyword>
<feature type="transmembrane region" description="Helical" evidence="10">
    <location>
        <begin position="104"/>
        <end position="125"/>
    </location>
</feature>
<evidence type="ECO:0000256" key="9">
    <source>
        <dbReference type="ARBA" id="ARBA00023136"/>
    </source>
</evidence>
<dbReference type="PANTHER" id="PTHR36844">
    <property type="entry name" value="PROTEASE PRSW"/>
    <property type="match status" value="1"/>
</dbReference>
<comment type="subcellular location">
    <subcellularLocation>
        <location evidence="1">Cell membrane</location>
        <topology evidence="1">Multi-pass membrane protein</topology>
    </subcellularLocation>
</comment>
<keyword evidence="13" id="KW-1185">Reference proteome</keyword>
<protein>
    <recommendedName>
        <fullName evidence="3">Protease PrsW</fullName>
    </recommendedName>
</protein>
<keyword evidence="4" id="KW-1003">Cell membrane</keyword>
<dbReference type="PANTHER" id="PTHR36844:SF1">
    <property type="entry name" value="PROTEASE PRSW"/>
    <property type="match status" value="1"/>
</dbReference>
<evidence type="ECO:0000256" key="1">
    <source>
        <dbReference type="ARBA" id="ARBA00004651"/>
    </source>
</evidence>
<organism evidence="12 13">
    <name type="scientific">Symbiobacterium terraclitae</name>
    <dbReference type="NCBI Taxonomy" id="557451"/>
    <lineage>
        <taxon>Bacteria</taxon>
        <taxon>Bacillati</taxon>
        <taxon>Bacillota</taxon>
        <taxon>Clostridia</taxon>
        <taxon>Eubacteriales</taxon>
        <taxon>Symbiobacteriaceae</taxon>
        <taxon>Symbiobacterium</taxon>
    </lineage>
</organism>
<evidence type="ECO:0000259" key="11">
    <source>
        <dbReference type="Pfam" id="PF13240"/>
    </source>
</evidence>
<dbReference type="PIRSF" id="PIRSF016933">
    <property type="entry name" value="PrsW"/>
    <property type="match status" value="1"/>
</dbReference>
<dbReference type="InterPro" id="IPR026870">
    <property type="entry name" value="Zinc_ribbon_dom"/>
</dbReference>
<keyword evidence="5" id="KW-0645">Protease</keyword>
<dbReference type="InterPro" id="IPR026898">
    <property type="entry name" value="PrsW"/>
</dbReference>
<evidence type="ECO:0000256" key="6">
    <source>
        <dbReference type="ARBA" id="ARBA00022692"/>
    </source>
</evidence>
<comment type="caution">
    <text evidence="12">The sequence shown here is derived from an EMBL/GenBank/DDBJ whole genome shotgun (WGS) entry which is preliminary data.</text>
</comment>
<evidence type="ECO:0000313" key="12">
    <source>
        <dbReference type="EMBL" id="MBP2017532.1"/>
    </source>
</evidence>
<comment type="similarity">
    <text evidence="2">Belongs to the protease PrsW family.</text>
</comment>
<dbReference type="Pfam" id="PF13367">
    <property type="entry name" value="PrsW-protease"/>
    <property type="match status" value="1"/>
</dbReference>
<reference evidence="12 13" key="1">
    <citation type="submission" date="2021-03" db="EMBL/GenBank/DDBJ databases">
        <title>Genomic Encyclopedia of Type Strains, Phase IV (KMG-IV): sequencing the most valuable type-strain genomes for metagenomic binning, comparative biology and taxonomic classification.</title>
        <authorList>
            <person name="Goeker M."/>
        </authorList>
    </citation>
    <scope>NUCLEOTIDE SEQUENCE [LARGE SCALE GENOMIC DNA]</scope>
    <source>
        <strain evidence="12 13">DSM 27138</strain>
    </source>
</reference>
<keyword evidence="7" id="KW-0378">Hydrolase</keyword>
<keyword evidence="6 10" id="KW-0812">Transmembrane</keyword>
<evidence type="ECO:0000256" key="3">
    <source>
        <dbReference type="ARBA" id="ARBA00018997"/>
    </source>
</evidence>
<accession>A0ABS4JPR0</accession>
<evidence type="ECO:0000256" key="4">
    <source>
        <dbReference type="ARBA" id="ARBA00022475"/>
    </source>
</evidence>
<dbReference type="EMBL" id="JAGGLG010000005">
    <property type="protein sequence ID" value="MBP2017532.1"/>
    <property type="molecule type" value="Genomic_DNA"/>
</dbReference>